<comment type="caution">
    <text evidence="11">The sequence shown here is derived from an EMBL/GenBank/DDBJ whole genome shotgun (WGS) entry which is preliminary data.</text>
</comment>
<evidence type="ECO:0000256" key="6">
    <source>
        <dbReference type="ARBA" id="ARBA00022692"/>
    </source>
</evidence>
<feature type="transmembrane region" description="Helical" evidence="10">
    <location>
        <begin position="428"/>
        <end position="445"/>
    </location>
</feature>
<dbReference type="EMBL" id="SRYZ01000012">
    <property type="protein sequence ID" value="TGY07024.1"/>
    <property type="molecule type" value="Genomic_DNA"/>
</dbReference>
<keyword evidence="7 10" id="KW-1133">Transmembrane helix</keyword>
<feature type="transmembrane region" description="Helical" evidence="10">
    <location>
        <begin position="198"/>
        <end position="217"/>
    </location>
</feature>
<evidence type="ECO:0000256" key="7">
    <source>
        <dbReference type="ARBA" id="ARBA00022989"/>
    </source>
</evidence>
<dbReference type="AlphaFoldDB" id="A0A4S2B1T9"/>
<dbReference type="CDD" id="cd13143">
    <property type="entry name" value="MATE_MepA_like"/>
    <property type="match status" value="1"/>
</dbReference>
<keyword evidence="12" id="KW-1185">Reference proteome</keyword>
<dbReference type="GO" id="GO:0005886">
    <property type="term" value="C:plasma membrane"/>
    <property type="evidence" value="ECO:0007669"/>
    <property type="project" value="UniProtKB-SubCell"/>
</dbReference>
<keyword evidence="6 10" id="KW-0812">Transmembrane</keyword>
<evidence type="ECO:0000256" key="10">
    <source>
        <dbReference type="SAM" id="Phobius"/>
    </source>
</evidence>
<evidence type="ECO:0000256" key="2">
    <source>
        <dbReference type="ARBA" id="ARBA00008417"/>
    </source>
</evidence>
<evidence type="ECO:0000256" key="1">
    <source>
        <dbReference type="ARBA" id="ARBA00004651"/>
    </source>
</evidence>
<dbReference type="InterPro" id="IPR002528">
    <property type="entry name" value="MATE_fam"/>
</dbReference>
<feature type="transmembrane region" description="Helical" evidence="10">
    <location>
        <begin position="139"/>
        <end position="159"/>
    </location>
</feature>
<dbReference type="RefSeq" id="WP_136009850.1">
    <property type="nucleotide sequence ID" value="NZ_SRYZ01000012.1"/>
</dbReference>
<feature type="transmembrane region" description="Helical" evidence="10">
    <location>
        <begin position="360"/>
        <end position="382"/>
    </location>
</feature>
<comment type="subcellular location">
    <subcellularLocation>
        <location evidence="1">Cell membrane</location>
        <topology evidence="1">Multi-pass membrane protein</topology>
    </subcellularLocation>
</comment>
<sequence length="451" mass="48638">MAGQKTPTALGTESIGKLLMQYAVPAIIAMTASSLYNMVDSIFIGHGVGTMAISGLALTFPLMNLAAAFGSLVGVGASTLISVKLGQKDYDTAQRVLGNVFVLNVVLGVAFTVIVMLFLDSILYFFGGSDQTIGYARDYMQIILLGNAVTHLYLGLNAVLRSSGHPQKAMYATVATVVVNTVLDPVFIYGFGWGIRGAAVATIVAQVLSLAWQFRLFSNKDELLHFHRGIFRLKRKIVFDSLAIGMSPFLMNLAACFIVILINQGLKKHGGDLAIGAFGIVNRLVFIVVMIVMGLNQGMQPIAGYNFGAKLYGRVNKVLKLTIVYATAVTTFGFLVGMLLPDLVVSIFTSDAELTELSAAGLRITVMFFPIIGFQMVTSNFFQSIGMAGKAIFLSLTRQMLILLPCLLILPRFFGVAGVWYSMPVSDLLASLIALVMLVCQFRKFKAAAAR</sequence>
<dbReference type="Proteomes" id="UP000310532">
    <property type="component" value="Unassembled WGS sequence"/>
</dbReference>
<comment type="similarity">
    <text evidence="2">Belongs to the multi antimicrobial extrusion (MATE) (TC 2.A.66.1) family. MepA subfamily.</text>
</comment>
<dbReference type="GO" id="GO:0015297">
    <property type="term" value="F:antiporter activity"/>
    <property type="evidence" value="ECO:0007669"/>
    <property type="project" value="InterPro"/>
</dbReference>
<name>A0A4S2B1T9_9BACE</name>
<feature type="transmembrane region" description="Helical" evidence="10">
    <location>
        <begin position="318"/>
        <end position="340"/>
    </location>
</feature>
<evidence type="ECO:0000313" key="11">
    <source>
        <dbReference type="EMBL" id="TGY07024.1"/>
    </source>
</evidence>
<keyword evidence="8 10" id="KW-0472">Membrane</keyword>
<dbReference type="Pfam" id="PF01554">
    <property type="entry name" value="MatE"/>
    <property type="match status" value="2"/>
</dbReference>
<dbReference type="PANTHER" id="PTHR43823:SF3">
    <property type="entry name" value="MULTIDRUG EXPORT PROTEIN MEPA"/>
    <property type="match status" value="1"/>
</dbReference>
<evidence type="ECO:0000256" key="3">
    <source>
        <dbReference type="ARBA" id="ARBA00022106"/>
    </source>
</evidence>
<evidence type="ECO:0000256" key="8">
    <source>
        <dbReference type="ARBA" id="ARBA00023136"/>
    </source>
</evidence>
<keyword evidence="9" id="KW-0046">Antibiotic resistance</keyword>
<dbReference type="NCBIfam" id="TIGR00797">
    <property type="entry name" value="matE"/>
    <property type="match status" value="1"/>
</dbReference>
<protein>
    <recommendedName>
        <fullName evidence="3">Multidrug export protein MepA</fullName>
    </recommendedName>
</protein>
<dbReference type="PIRSF" id="PIRSF006603">
    <property type="entry name" value="DinF"/>
    <property type="match status" value="1"/>
</dbReference>
<dbReference type="PANTHER" id="PTHR43823">
    <property type="entry name" value="SPORULATION PROTEIN YKVU"/>
    <property type="match status" value="1"/>
</dbReference>
<feature type="transmembrane region" description="Helical" evidence="10">
    <location>
        <begin position="274"/>
        <end position="297"/>
    </location>
</feature>
<keyword evidence="5" id="KW-1003">Cell membrane</keyword>
<feature type="transmembrane region" description="Helical" evidence="10">
    <location>
        <begin position="19"/>
        <end position="36"/>
    </location>
</feature>
<feature type="transmembrane region" description="Helical" evidence="10">
    <location>
        <begin position="237"/>
        <end position="262"/>
    </location>
</feature>
<feature type="transmembrane region" description="Helical" evidence="10">
    <location>
        <begin position="171"/>
        <end position="192"/>
    </location>
</feature>
<evidence type="ECO:0000256" key="9">
    <source>
        <dbReference type="ARBA" id="ARBA00023251"/>
    </source>
</evidence>
<evidence type="ECO:0000256" key="5">
    <source>
        <dbReference type="ARBA" id="ARBA00022475"/>
    </source>
</evidence>
<dbReference type="InterPro" id="IPR045070">
    <property type="entry name" value="MATE_MepA-like"/>
</dbReference>
<evidence type="ECO:0000313" key="12">
    <source>
        <dbReference type="Proteomes" id="UP000310532"/>
    </source>
</evidence>
<dbReference type="GO" id="GO:0042910">
    <property type="term" value="F:xenobiotic transmembrane transporter activity"/>
    <property type="evidence" value="ECO:0007669"/>
    <property type="project" value="InterPro"/>
</dbReference>
<dbReference type="GO" id="GO:0046677">
    <property type="term" value="P:response to antibiotic"/>
    <property type="evidence" value="ECO:0007669"/>
    <property type="project" value="UniProtKB-KW"/>
</dbReference>
<keyword evidence="4" id="KW-0813">Transport</keyword>
<dbReference type="InterPro" id="IPR048279">
    <property type="entry name" value="MdtK-like"/>
</dbReference>
<reference evidence="11 12" key="1">
    <citation type="submission" date="2019-04" db="EMBL/GenBank/DDBJ databases">
        <title>Microbes associate with the intestines of laboratory mice.</title>
        <authorList>
            <person name="Navarre W."/>
            <person name="Wong E."/>
            <person name="Huang K."/>
            <person name="Tropini C."/>
            <person name="Ng K."/>
            <person name="Yu B."/>
        </authorList>
    </citation>
    <scope>NUCLEOTIDE SEQUENCE [LARGE SCALE GENOMIC DNA]</scope>
    <source>
        <strain evidence="11 12">NM69_E16B</strain>
    </source>
</reference>
<evidence type="ECO:0000256" key="4">
    <source>
        <dbReference type="ARBA" id="ARBA00022448"/>
    </source>
</evidence>
<gene>
    <name evidence="11" type="ORF">E5355_07610</name>
</gene>
<dbReference type="InterPro" id="IPR051327">
    <property type="entry name" value="MATE_MepA_subfamily"/>
</dbReference>
<organism evidence="11 12">
    <name type="scientific">Bacteroides muris</name>
    <name type="common">ex Afrizal et al. 2022</name>
    <dbReference type="NCBI Taxonomy" id="2516960"/>
    <lineage>
        <taxon>Bacteria</taxon>
        <taxon>Pseudomonadati</taxon>
        <taxon>Bacteroidota</taxon>
        <taxon>Bacteroidia</taxon>
        <taxon>Bacteroidales</taxon>
        <taxon>Bacteroidaceae</taxon>
        <taxon>Bacteroides</taxon>
    </lineage>
</organism>
<proteinExistence type="inferred from homology"/>
<accession>A0A4S2B1T9</accession>
<feature type="transmembrane region" description="Helical" evidence="10">
    <location>
        <begin position="97"/>
        <end position="119"/>
    </location>
</feature>
<feature type="transmembrane region" description="Helical" evidence="10">
    <location>
        <begin position="402"/>
        <end position="422"/>
    </location>
</feature>